<dbReference type="CDD" id="cd02248">
    <property type="entry name" value="Peptidase_C1A"/>
    <property type="match status" value="1"/>
</dbReference>
<dbReference type="InterPro" id="IPR013128">
    <property type="entry name" value="Peptidase_C1A"/>
</dbReference>
<evidence type="ECO:0000259" key="2">
    <source>
        <dbReference type="SMART" id="SM00645"/>
    </source>
</evidence>
<protein>
    <submittedName>
        <fullName evidence="3">CTSK</fullName>
    </submittedName>
</protein>
<proteinExistence type="inferred from homology"/>
<dbReference type="InterPro" id="IPR039417">
    <property type="entry name" value="Peptidase_C1A_papain-like"/>
</dbReference>
<dbReference type="PRINTS" id="PR00705">
    <property type="entry name" value="PAPAIN"/>
</dbReference>
<dbReference type="PROSITE" id="PS00639">
    <property type="entry name" value="THIOL_PROTEASE_HIS"/>
    <property type="match status" value="1"/>
</dbReference>
<dbReference type="PANTHER" id="PTHR12411">
    <property type="entry name" value="CYSTEINE PROTEASE FAMILY C1-RELATED"/>
    <property type="match status" value="1"/>
</dbReference>
<evidence type="ECO:0000313" key="4">
    <source>
        <dbReference type="Proteomes" id="UP001235939"/>
    </source>
</evidence>
<evidence type="ECO:0000256" key="1">
    <source>
        <dbReference type="ARBA" id="ARBA00008455"/>
    </source>
</evidence>
<dbReference type="EMBL" id="CP092872">
    <property type="protein sequence ID" value="UYV73492.1"/>
    <property type="molecule type" value="Genomic_DNA"/>
</dbReference>
<reference evidence="3 4" key="1">
    <citation type="submission" date="2022-01" db="EMBL/GenBank/DDBJ databases">
        <title>A chromosomal length assembly of Cordylochernes scorpioides.</title>
        <authorList>
            <person name="Zeh D."/>
            <person name="Zeh J."/>
        </authorList>
    </citation>
    <scope>NUCLEOTIDE SEQUENCE [LARGE SCALE GENOMIC DNA]</scope>
    <source>
        <strain evidence="3">IN4F17</strain>
        <tissue evidence="3">Whole Body</tissue>
    </source>
</reference>
<dbReference type="Gene3D" id="3.90.70.10">
    <property type="entry name" value="Cysteine proteinases"/>
    <property type="match status" value="1"/>
</dbReference>
<dbReference type="InterPro" id="IPR000668">
    <property type="entry name" value="Peptidase_C1A_C"/>
</dbReference>
<evidence type="ECO:0000313" key="3">
    <source>
        <dbReference type="EMBL" id="UYV73492.1"/>
    </source>
</evidence>
<dbReference type="InterPro" id="IPR025660">
    <property type="entry name" value="Pept_his_AS"/>
</dbReference>
<accession>A0ABY6KZ14</accession>
<keyword evidence="4" id="KW-1185">Reference proteome</keyword>
<organism evidence="3 4">
    <name type="scientific">Cordylochernes scorpioides</name>
    <dbReference type="NCBI Taxonomy" id="51811"/>
    <lineage>
        <taxon>Eukaryota</taxon>
        <taxon>Metazoa</taxon>
        <taxon>Ecdysozoa</taxon>
        <taxon>Arthropoda</taxon>
        <taxon>Chelicerata</taxon>
        <taxon>Arachnida</taxon>
        <taxon>Pseudoscorpiones</taxon>
        <taxon>Cheliferoidea</taxon>
        <taxon>Chernetidae</taxon>
        <taxon>Cordylochernes</taxon>
    </lineage>
</organism>
<gene>
    <name evidence="3" type="ORF">LAZ67_10003703</name>
</gene>
<comment type="similarity">
    <text evidence="1">Belongs to the peptidase C1 family.</text>
</comment>
<dbReference type="InterPro" id="IPR038765">
    <property type="entry name" value="Papain-like_cys_pep_sf"/>
</dbReference>
<dbReference type="SUPFAM" id="SSF54001">
    <property type="entry name" value="Cysteine proteinases"/>
    <property type="match status" value="1"/>
</dbReference>
<dbReference type="Proteomes" id="UP001235939">
    <property type="component" value="Chromosome 10"/>
</dbReference>
<name>A0ABY6KZ14_9ARAC</name>
<dbReference type="Pfam" id="PF00112">
    <property type="entry name" value="Peptidase_C1"/>
    <property type="match status" value="1"/>
</dbReference>
<feature type="domain" description="Peptidase C1A papain C-terminal" evidence="2">
    <location>
        <begin position="62"/>
        <end position="256"/>
    </location>
</feature>
<dbReference type="SMART" id="SM00645">
    <property type="entry name" value="Pept_C1"/>
    <property type="match status" value="1"/>
</dbReference>
<sequence length="289" mass="32496">MYPAEHPKMSENHRSSGTPFFWQYLSALPLMGGHERLTRRVVTAALEEYKKNYSPREEQIRRSIWEKNIEYGECNSCWAFSTAGALEGQLKMKTGKLDVLSPEQLVDCVYGYGCSQGGNPIEAYNYIMQVGGLEKESDYPYNVNSAHTCKFDKSKALGKIQKVVVIPQGDEEALKEAVATVGPLSICVAANENFKHYKNGVFKKKCGRKINHAVMLVGYGEEDGVGFWLIKNRSADFADHGTMIQAHFDAAPPYPWSGTEVHQLGQLNSGFLKRECPSWLQHQVYQNKT</sequence>